<evidence type="ECO:0000313" key="26">
    <source>
        <dbReference type="Proteomes" id="UP000266691"/>
    </source>
</evidence>
<gene>
    <name evidence="13" type="ORF">D2V05_03240</name>
    <name evidence="12" type="ORF">D2V05_06160</name>
    <name evidence="11" type="ORF">D2V05_06240</name>
    <name evidence="10" type="ORF">D2V05_06380</name>
    <name evidence="9" type="ORF">D2V05_07820</name>
    <name evidence="8" type="ORF">D2V05_07925</name>
    <name evidence="7" type="ORF">D2V05_08185</name>
    <name evidence="6" type="ORF">D2V05_08385</name>
    <name evidence="5" type="ORF">D2V05_08470</name>
    <name evidence="4" type="ORF">D2V05_13755</name>
    <name evidence="3" type="ORF">D2V05_16205</name>
    <name evidence="2" type="ORF">D2V05_17015</name>
    <name evidence="25" type="ORF">FQ017_03225</name>
    <name evidence="24" type="ORF">FQ017_06120</name>
    <name evidence="23" type="ORF">FQ017_06190</name>
    <name evidence="22" type="ORF">FQ017_06330</name>
    <name evidence="21" type="ORF">FQ017_07750</name>
    <name evidence="20" type="ORF">FQ017_07855</name>
    <name evidence="19" type="ORF">FQ017_08115</name>
    <name evidence="18" type="ORF">FQ017_08310</name>
    <name evidence="17" type="ORF">FQ017_08395</name>
    <name evidence="16" type="ORF">FQ017_13625</name>
    <name evidence="15" type="ORF">FQ017_16065</name>
    <name evidence="14" type="ORF">FQ017_16865</name>
</gene>
<comment type="caution">
    <text evidence="2">The sequence shown here is derived from an EMBL/GenBank/DDBJ whole genome shotgun (WGS) entry which is preliminary data.</text>
</comment>
<evidence type="ECO:0000313" key="6">
    <source>
        <dbReference type="EMBL" id="RIV44904.1"/>
    </source>
</evidence>
<reference evidence="2 26" key="1">
    <citation type="submission" date="2018-08" db="EMBL/GenBank/DDBJ databases">
        <title>Proposal of Muricauda 72 sp.nov. and Muricauda NH166 sp.nov., isolated from seawater.</title>
        <authorList>
            <person name="Cheng H."/>
            <person name="Wu Y.-H."/>
            <person name="Guo L.-L."/>
            <person name="Xu X.-W."/>
        </authorList>
    </citation>
    <scope>NUCLEOTIDE SEQUENCE [LARGE SCALE GENOMIC DNA]</scope>
    <source>
        <strain evidence="2 26">72</strain>
    </source>
</reference>
<evidence type="ECO:0000313" key="2">
    <source>
        <dbReference type="EMBL" id="RIV42492.1"/>
    </source>
</evidence>
<dbReference type="Gene3D" id="1.10.10.10">
    <property type="entry name" value="Winged helix-like DNA-binding domain superfamily/Winged helix DNA-binding domain"/>
    <property type="match status" value="1"/>
</dbReference>
<dbReference type="EMBL" id="QXFI01000035">
    <property type="protein sequence ID" value="RIV42492.1"/>
    <property type="molecule type" value="Genomic_DNA"/>
</dbReference>
<dbReference type="EMBL" id="VNWK01000031">
    <property type="protein sequence ID" value="TXJ92818.1"/>
    <property type="molecule type" value="Genomic_DNA"/>
</dbReference>
<dbReference type="GO" id="GO:0003676">
    <property type="term" value="F:nucleic acid binding"/>
    <property type="evidence" value="ECO:0007669"/>
    <property type="project" value="InterPro"/>
</dbReference>
<dbReference type="OrthoDB" id="930609at2"/>
<evidence type="ECO:0000313" key="8">
    <source>
        <dbReference type="EMBL" id="RIV45002.1"/>
    </source>
</evidence>
<name>A0A3A1NDD8_9FLAO</name>
<dbReference type="InterPro" id="IPR036388">
    <property type="entry name" value="WH-like_DNA-bd_sf"/>
</dbReference>
<dbReference type="Pfam" id="PF13683">
    <property type="entry name" value="rve_3"/>
    <property type="match status" value="1"/>
</dbReference>
<evidence type="ECO:0000313" key="21">
    <source>
        <dbReference type="EMBL" id="TXJ96264.1"/>
    </source>
</evidence>
<dbReference type="Proteomes" id="UP000321621">
    <property type="component" value="Unassembled WGS sequence"/>
</dbReference>
<dbReference type="RefSeq" id="WP_119646114.1">
    <property type="nucleotide sequence ID" value="NZ_QXFI01000009.1"/>
</dbReference>
<evidence type="ECO:0000313" key="25">
    <source>
        <dbReference type="EMBL" id="TXJ99872.1"/>
    </source>
</evidence>
<dbReference type="EMBL" id="QXFI01000031">
    <property type="protein sequence ID" value="RIV43477.1"/>
    <property type="molecule type" value="Genomic_DNA"/>
</dbReference>
<organism evidence="2 26">
    <name type="scientific">Flagellimonas pelagia</name>
    <dbReference type="NCBI Taxonomy" id="2306998"/>
    <lineage>
        <taxon>Bacteria</taxon>
        <taxon>Pseudomonadati</taxon>
        <taxon>Bacteroidota</taxon>
        <taxon>Flavobacteriia</taxon>
        <taxon>Flavobacteriales</taxon>
        <taxon>Flavobacteriaceae</taxon>
        <taxon>Flagellimonas</taxon>
    </lineage>
</organism>
<dbReference type="Gene3D" id="3.30.420.10">
    <property type="entry name" value="Ribonuclease H-like superfamily/Ribonuclease H"/>
    <property type="match status" value="1"/>
</dbReference>
<evidence type="ECO:0000313" key="16">
    <source>
        <dbReference type="EMBL" id="TXJ92818.1"/>
    </source>
</evidence>
<evidence type="ECO:0000313" key="17">
    <source>
        <dbReference type="EMBL" id="TXJ95400.1"/>
    </source>
</evidence>
<dbReference type="EMBL" id="VNWK01000016">
    <property type="protein sequence ID" value="TXJ97436.1"/>
    <property type="molecule type" value="Genomic_DNA"/>
</dbReference>
<reference evidence="14 27" key="2">
    <citation type="submission" date="2019-07" db="EMBL/GenBank/DDBJ databases">
        <title>Draft genome of two Muricauda strains isolated from deep sea.</title>
        <authorList>
            <person name="Sun C."/>
        </authorList>
    </citation>
    <scope>NUCLEOTIDE SEQUENCE [LARGE SCALE GENOMIC DNA]</scope>
    <source>
        <strain evidence="14 27">72</strain>
    </source>
</reference>
<evidence type="ECO:0000313" key="27">
    <source>
        <dbReference type="Proteomes" id="UP000321621"/>
    </source>
</evidence>
<dbReference type="PROSITE" id="PS50994">
    <property type="entry name" value="INTEGRASE"/>
    <property type="match status" value="1"/>
</dbReference>
<dbReference type="GO" id="GO:0015074">
    <property type="term" value="P:DNA integration"/>
    <property type="evidence" value="ECO:0007669"/>
    <property type="project" value="InterPro"/>
</dbReference>
<dbReference type="InterPro" id="IPR047656">
    <property type="entry name" value="IS481-like_transpos"/>
</dbReference>
<sequence length="304" mass="36824">MEKTREIEQYLRWKFKLRVLEFAKDYGKVKETCEMFNVSRSSYFNWKRKFDKHGAKGLLRKKREADTYPNRINQKTVDLILDLRKEYKLGTWRIKWYLERYHSINVSESSVYRTLKRNGIKPLERAVTRKAMGPKRYAKKTPGHHVQVDVKFLVFHTKEGKKIKRYQYTAIDDCTRIRALKVYERHNQSSSIDFMDYVVGMFPFRIHTVQTDNGHEFQSKFNWHVKDLGMEHRYIKPGRPQLNGKVERSHLTDKKEFYQLLDYSDDVDLNKKIKQWEDFYNFDRPHGAFKGKTPYEILMYHLKK</sequence>
<dbReference type="InterPro" id="IPR009057">
    <property type="entry name" value="Homeodomain-like_sf"/>
</dbReference>
<dbReference type="AlphaFoldDB" id="A0A3A1NDD8"/>
<evidence type="ECO:0000313" key="9">
    <source>
        <dbReference type="EMBL" id="RIV45085.1"/>
    </source>
</evidence>
<proteinExistence type="predicted"/>
<dbReference type="EMBL" id="VNWK01000018">
    <property type="protein sequence ID" value="TXJ96666.1"/>
    <property type="molecule type" value="Genomic_DNA"/>
</dbReference>
<dbReference type="EMBL" id="VNWK01000017">
    <property type="protein sequence ID" value="TXJ97408.1"/>
    <property type="molecule type" value="Genomic_DNA"/>
</dbReference>
<evidence type="ECO:0000313" key="22">
    <source>
        <dbReference type="EMBL" id="TXJ96666.1"/>
    </source>
</evidence>
<dbReference type="EMBL" id="VNWK01000035">
    <property type="protein sequence ID" value="TXJ91520.1"/>
    <property type="molecule type" value="Genomic_DNA"/>
</dbReference>
<dbReference type="EMBL" id="VNWK01000009">
    <property type="protein sequence ID" value="TXJ99872.1"/>
    <property type="molecule type" value="Genomic_DNA"/>
</dbReference>
<dbReference type="EMBL" id="VNWK01000033">
    <property type="protein sequence ID" value="TXJ92345.1"/>
    <property type="molecule type" value="Genomic_DNA"/>
</dbReference>
<dbReference type="NCBIfam" id="NF033577">
    <property type="entry name" value="transpos_IS481"/>
    <property type="match status" value="1"/>
</dbReference>
<evidence type="ECO:0000313" key="20">
    <source>
        <dbReference type="EMBL" id="TXJ95879.1"/>
    </source>
</evidence>
<dbReference type="EMBL" id="QXFI01000017">
    <property type="protein sequence ID" value="RIV45545.1"/>
    <property type="molecule type" value="Genomic_DNA"/>
</dbReference>
<dbReference type="EMBL" id="VNWK01000022">
    <property type="protein sequence ID" value="TXJ95535.1"/>
    <property type="molecule type" value="Genomic_DNA"/>
</dbReference>
<dbReference type="EMBL" id="QXFI01000016">
    <property type="protein sequence ID" value="RIV45609.1"/>
    <property type="molecule type" value="Genomic_DNA"/>
</dbReference>
<evidence type="ECO:0000313" key="7">
    <source>
        <dbReference type="EMBL" id="RIV44930.1"/>
    </source>
</evidence>
<dbReference type="EMBL" id="QXFI01000023">
    <property type="protein sequence ID" value="RIV44869.1"/>
    <property type="molecule type" value="Genomic_DNA"/>
</dbReference>
<dbReference type="EMBL" id="QXFI01000033">
    <property type="protein sequence ID" value="RIV43143.1"/>
    <property type="molecule type" value="Genomic_DNA"/>
</dbReference>
<evidence type="ECO:0000313" key="24">
    <source>
        <dbReference type="EMBL" id="TXJ97436.1"/>
    </source>
</evidence>
<evidence type="ECO:0000259" key="1">
    <source>
        <dbReference type="PROSITE" id="PS50994"/>
    </source>
</evidence>
<keyword evidence="27" id="KW-1185">Reference proteome</keyword>
<evidence type="ECO:0000313" key="3">
    <source>
        <dbReference type="EMBL" id="RIV43143.1"/>
    </source>
</evidence>
<evidence type="ECO:0000313" key="10">
    <source>
        <dbReference type="EMBL" id="RIV45195.1"/>
    </source>
</evidence>
<feature type="domain" description="Integrase catalytic" evidence="1">
    <location>
        <begin position="138"/>
        <end position="302"/>
    </location>
</feature>
<evidence type="ECO:0000313" key="4">
    <source>
        <dbReference type="EMBL" id="RIV43477.1"/>
    </source>
</evidence>
<protein>
    <submittedName>
        <fullName evidence="2">IS481 family transposase</fullName>
    </submittedName>
</protein>
<dbReference type="EMBL" id="QXFI01000020">
    <property type="protein sequence ID" value="RIV45002.1"/>
    <property type="molecule type" value="Genomic_DNA"/>
</dbReference>
<evidence type="ECO:0000313" key="5">
    <source>
        <dbReference type="EMBL" id="RIV44869.1"/>
    </source>
</evidence>
<evidence type="ECO:0000313" key="12">
    <source>
        <dbReference type="EMBL" id="RIV45609.1"/>
    </source>
</evidence>
<evidence type="ECO:0000313" key="19">
    <source>
        <dbReference type="EMBL" id="TXJ95840.1"/>
    </source>
</evidence>
<dbReference type="EMBL" id="QXFI01000009">
    <property type="protein sequence ID" value="RIV46983.1"/>
    <property type="molecule type" value="Genomic_DNA"/>
</dbReference>
<dbReference type="Proteomes" id="UP000266691">
    <property type="component" value="Unassembled WGS sequence"/>
</dbReference>
<evidence type="ECO:0000313" key="18">
    <source>
        <dbReference type="EMBL" id="TXJ95535.1"/>
    </source>
</evidence>
<dbReference type="EMBL" id="QXFI01000019">
    <property type="protein sequence ID" value="RIV45085.1"/>
    <property type="molecule type" value="Genomic_DNA"/>
</dbReference>
<dbReference type="Pfam" id="PF13565">
    <property type="entry name" value="HTH_32"/>
    <property type="match status" value="1"/>
</dbReference>
<dbReference type="EMBL" id="VNWK01000023">
    <property type="protein sequence ID" value="TXJ95400.1"/>
    <property type="molecule type" value="Genomic_DNA"/>
</dbReference>
<evidence type="ECO:0000313" key="14">
    <source>
        <dbReference type="EMBL" id="TXJ91520.1"/>
    </source>
</evidence>
<dbReference type="PANTHER" id="PTHR35004">
    <property type="entry name" value="TRANSPOSASE RV3428C-RELATED"/>
    <property type="match status" value="1"/>
</dbReference>
<dbReference type="InterPro" id="IPR012337">
    <property type="entry name" value="RNaseH-like_sf"/>
</dbReference>
<dbReference type="InterPro" id="IPR001584">
    <property type="entry name" value="Integrase_cat-core"/>
</dbReference>
<dbReference type="EMBL" id="VNWK01000021">
    <property type="protein sequence ID" value="TXJ95840.1"/>
    <property type="molecule type" value="Genomic_DNA"/>
</dbReference>
<dbReference type="InterPro" id="IPR036397">
    <property type="entry name" value="RNaseH_sf"/>
</dbReference>
<dbReference type="EMBL" id="QXFI01000022">
    <property type="protein sequence ID" value="RIV44904.1"/>
    <property type="molecule type" value="Genomic_DNA"/>
</dbReference>
<dbReference type="PANTHER" id="PTHR35004:SF7">
    <property type="entry name" value="INTEGRASE PROTEIN"/>
    <property type="match status" value="1"/>
</dbReference>
<dbReference type="EMBL" id="QXFI01000018">
    <property type="protein sequence ID" value="RIV45195.1"/>
    <property type="molecule type" value="Genomic_DNA"/>
</dbReference>
<accession>A0A3A1NDD8</accession>
<dbReference type="EMBL" id="VNWK01000020">
    <property type="protein sequence ID" value="TXJ95879.1"/>
    <property type="molecule type" value="Genomic_DNA"/>
</dbReference>
<dbReference type="EMBL" id="VNWK01000019">
    <property type="protein sequence ID" value="TXJ96264.1"/>
    <property type="molecule type" value="Genomic_DNA"/>
</dbReference>
<evidence type="ECO:0000313" key="13">
    <source>
        <dbReference type="EMBL" id="RIV46983.1"/>
    </source>
</evidence>
<dbReference type="SUPFAM" id="SSF53098">
    <property type="entry name" value="Ribonuclease H-like"/>
    <property type="match status" value="1"/>
</dbReference>
<dbReference type="EMBL" id="QXFI01000021">
    <property type="protein sequence ID" value="RIV44930.1"/>
    <property type="molecule type" value="Genomic_DNA"/>
</dbReference>
<evidence type="ECO:0000313" key="23">
    <source>
        <dbReference type="EMBL" id="TXJ97408.1"/>
    </source>
</evidence>
<evidence type="ECO:0000313" key="11">
    <source>
        <dbReference type="EMBL" id="RIV45545.1"/>
    </source>
</evidence>
<dbReference type="SUPFAM" id="SSF46689">
    <property type="entry name" value="Homeodomain-like"/>
    <property type="match status" value="1"/>
</dbReference>
<evidence type="ECO:0000313" key="15">
    <source>
        <dbReference type="EMBL" id="TXJ92345.1"/>
    </source>
</evidence>